<dbReference type="Pfam" id="PF02798">
    <property type="entry name" value="GST_N"/>
    <property type="match status" value="1"/>
</dbReference>
<accession>A0A226DJE9</accession>
<feature type="domain" description="GST N-terminal" evidence="4">
    <location>
        <begin position="1"/>
        <end position="78"/>
    </location>
</feature>
<dbReference type="AlphaFoldDB" id="A0A226DJE9"/>
<feature type="domain" description="GST C-terminal" evidence="5">
    <location>
        <begin position="80"/>
        <end position="203"/>
    </location>
</feature>
<dbReference type="InterPro" id="IPR040079">
    <property type="entry name" value="Glutathione_S-Trfase"/>
</dbReference>
<evidence type="ECO:0000256" key="3">
    <source>
        <dbReference type="ARBA" id="ARBA00047960"/>
    </source>
</evidence>
<comment type="caution">
    <text evidence="6">The sequence shown here is derived from an EMBL/GenBank/DDBJ whole genome shotgun (WGS) entry which is preliminary data.</text>
</comment>
<keyword evidence="7" id="KW-1185">Reference proteome</keyword>
<dbReference type="GO" id="GO:0004602">
    <property type="term" value="F:glutathione peroxidase activity"/>
    <property type="evidence" value="ECO:0007669"/>
    <property type="project" value="UniProtKB-ARBA"/>
</dbReference>
<protein>
    <recommendedName>
        <fullName evidence="1">glutathione transferase</fullName>
        <ecNumber evidence="1">2.5.1.18</ecNumber>
    </recommendedName>
</protein>
<dbReference type="InterPro" id="IPR050213">
    <property type="entry name" value="GST_superfamily"/>
</dbReference>
<dbReference type="PROSITE" id="PS50405">
    <property type="entry name" value="GST_CTER"/>
    <property type="match status" value="1"/>
</dbReference>
<dbReference type="GO" id="GO:0006749">
    <property type="term" value="P:glutathione metabolic process"/>
    <property type="evidence" value="ECO:0007669"/>
    <property type="project" value="TreeGrafter"/>
</dbReference>
<dbReference type="PANTHER" id="PTHR11571:SF150">
    <property type="entry name" value="GLUTATHIONE S-TRANSFERASE"/>
    <property type="match status" value="1"/>
</dbReference>
<dbReference type="Pfam" id="PF14497">
    <property type="entry name" value="GST_C_3"/>
    <property type="match status" value="1"/>
</dbReference>
<dbReference type="OrthoDB" id="414243at2759"/>
<evidence type="ECO:0000256" key="2">
    <source>
        <dbReference type="ARBA" id="ARBA00038317"/>
    </source>
</evidence>
<dbReference type="STRING" id="158441.A0A226DJE9"/>
<dbReference type="InterPro" id="IPR004046">
    <property type="entry name" value="GST_C"/>
</dbReference>
<dbReference type="EMBL" id="LNIX01000019">
    <property type="protein sequence ID" value="OXA44817.1"/>
    <property type="molecule type" value="Genomic_DNA"/>
</dbReference>
<keyword evidence="6" id="KW-0808">Transferase</keyword>
<evidence type="ECO:0000313" key="7">
    <source>
        <dbReference type="Proteomes" id="UP000198287"/>
    </source>
</evidence>
<reference evidence="6 7" key="1">
    <citation type="submission" date="2015-12" db="EMBL/GenBank/DDBJ databases">
        <title>The genome of Folsomia candida.</title>
        <authorList>
            <person name="Faddeeva A."/>
            <person name="Derks M.F."/>
            <person name="Anvar Y."/>
            <person name="Smit S."/>
            <person name="Van Straalen N."/>
            <person name="Roelofs D."/>
        </authorList>
    </citation>
    <scope>NUCLEOTIDE SEQUENCE [LARGE SCALE GENOMIC DNA]</scope>
    <source>
        <strain evidence="6 7">VU population</strain>
        <tissue evidence="6">Whole body</tissue>
    </source>
</reference>
<dbReference type="InterPro" id="IPR036249">
    <property type="entry name" value="Thioredoxin-like_sf"/>
</dbReference>
<evidence type="ECO:0000313" key="6">
    <source>
        <dbReference type="EMBL" id="OXA44817.1"/>
    </source>
</evidence>
<organism evidence="6 7">
    <name type="scientific">Folsomia candida</name>
    <name type="common">Springtail</name>
    <dbReference type="NCBI Taxonomy" id="158441"/>
    <lineage>
        <taxon>Eukaryota</taxon>
        <taxon>Metazoa</taxon>
        <taxon>Ecdysozoa</taxon>
        <taxon>Arthropoda</taxon>
        <taxon>Hexapoda</taxon>
        <taxon>Collembola</taxon>
        <taxon>Entomobryomorpha</taxon>
        <taxon>Isotomoidea</taxon>
        <taxon>Isotomidae</taxon>
        <taxon>Proisotominae</taxon>
        <taxon>Folsomia</taxon>
    </lineage>
</organism>
<proteinExistence type="inferred from homology"/>
<gene>
    <name evidence="6" type="ORF">Fcan01_20518</name>
</gene>
<dbReference type="SUPFAM" id="SSF52833">
    <property type="entry name" value="Thioredoxin-like"/>
    <property type="match status" value="1"/>
</dbReference>
<dbReference type="PANTHER" id="PTHR11571">
    <property type="entry name" value="GLUTATHIONE S-TRANSFERASE"/>
    <property type="match status" value="1"/>
</dbReference>
<dbReference type="PROSITE" id="PS50404">
    <property type="entry name" value="GST_NTER"/>
    <property type="match status" value="1"/>
</dbReference>
<dbReference type="InterPro" id="IPR004045">
    <property type="entry name" value="Glutathione_S-Trfase_N"/>
</dbReference>
<dbReference type="SUPFAM" id="SSF47616">
    <property type="entry name" value="GST C-terminal domain-like"/>
    <property type="match status" value="1"/>
</dbReference>
<dbReference type="CDD" id="cd03039">
    <property type="entry name" value="GST_N_Sigma_like"/>
    <property type="match status" value="1"/>
</dbReference>
<dbReference type="InterPro" id="IPR036282">
    <property type="entry name" value="Glutathione-S-Trfase_C_sf"/>
</dbReference>
<evidence type="ECO:0000259" key="4">
    <source>
        <dbReference type="PROSITE" id="PS50404"/>
    </source>
</evidence>
<dbReference type="GO" id="GO:0004364">
    <property type="term" value="F:glutathione transferase activity"/>
    <property type="evidence" value="ECO:0007669"/>
    <property type="project" value="UniProtKB-EC"/>
</dbReference>
<dbReference type="Gene3D" id="3.40.30.10">
    <property type="entry name" value="Glutaredoxin"/>
    <property type="match status" value="1"/>
</dbReference>
<sequence>MSYKLIYFDIGGRGEPIRMIFAAAGVEFIDDRIKDEDWPKIKSAMPWEQIPVLEIDNDTLAQTVTICRYLGRKFNLVGHTEFHAAKCDEYVDHFNDFFEYWARYFYEEDEALKVKYKEEFLAVHLPNCLSKFNSLLEKKKHKDFLVCQELTWADVFIATKMDRMQKTTGQEVLDSYDAVKKFKDTVFNFPKIQEYLKHHTVNI</sequence>
<dbReference type="EC" id="2.5.1.18" evidence="1"/>
<dbReference type="FunFam" id="1.20.1050.10:FF:000030">
    <property type="entry name" value="Glutathione S-transferase S1"/>
    <property type="match status" value="1"/>
</dbReference>
<dbReference type="SFLD" id="SFLDG01205">
    <property type="entry name" value="AMPS.1"/>
    <property type="match status" value="1"/>
</dbReference>
<dbReference type="FunFam" id="3.40.30.10:FF:000035">
    <property type="entry name" value="hematopoietic prostaglandin D synthase"/>
    <property type="match status" value="1"/>
</dbReference>
<evidence type="ECO:0000259" key="5">
    <source>
        <dbReference type="PROSITE" id="PS50405"/>
    </source>
</evidence>
<dbReference type="Proteomes" id="UP000198287">
    <property type="component" value="Unassembled WGS sequence"/>
</dbReference>
<comment type="catalytic activity">
    <reaction evidence="3">
        <text>RX + glutathione = an S-substituted glutathione + a halide anion + H(+)</text>
        <dbReference type="Rhea" id="RHEA:16437"/>
        <dbReference type="ChEBI" id="CHEBI:15378"/>
        <dbReference type="ChEBI" id="CHEBI:16042"/>
        <dbReference type="ChEBI" id="CHEBI:17792"/>
        <dbReference type="ChEBI" id="CHEBI:57925"/>
        <dbReference type="ChEBI" id="CHEBI:90779"/>
        <dbReference type="EC" id="2.5.1.18"/>
    </reaction>
</comment>
<dbReference type="CDD" id="cd03192">
    <property type="entry name" value="GST_C_Sigma_like"/>
    <property type="match status" value="1"/>
</dbReference>
<dbReference type="SFLD" id="SFLDS00019">
    <property type="entry name" value="Glutathione_Transferase_(cytos"/>
    <property type="match status" value="1"/>
</dbReference>
<evidence type="ECO:0000256" key="1">
    <source>
        <dbReference type="ARBA" id="ARBA00012452"/>
    </source>
</evidence>
<dbReference type="InterPro" id="IPR010987">
    <property type="entry name" value="Glutathione-S-Trfase_C-like"/>
</dbReference>
<name>A0A226DJE9_FOLCA</name>
<comment type="similarity">
    <text evidence="2">Belongs to the GST superfamily. Sigma family.</text>
</comment>
<dbReference type="SFLD" id="SFLDG00363">
    <property type="entry name" value="AMPS_(cytGST):_Alpha-__Mu-__Pi"/>
    <property type="match status" value="1"/>
</dbReference>
<dbReference type="Gene3D" id="1.20.1050.10">
    <property type="match status" value="1"/>
</dbReference>
<dbReference type="OMA" id="LANWHNI"/>